<sequence length="373" mass="41190">MADPISLMAVAGLVFAGRNLSTKSEPPKVTVTEPALKNPEVIESNNFQPTAEIPHKREMESFGDISMQQRTGGEEILNMRNRMYDNGRMNNLSPIEKQMVGPGLGVDPSVPAVGGFQQTFRVNPVNVGEYRLTTLPGRTGPAADVTGGRSAMVGELTHNKPETTAFLPSRRPAMAGRAQGMSGVVPRNEHERTKRTTNRSETGLRNDGLGFNGAKRFISAQTMSQDPTRFKSDRNDEQYMYNNRPAPGIHSHHGAYTQGVASQITAKTNEELMKYGFRPEDRRGKPNRMGNAGRMNVRESALKQGGRLTSVRTDRTRIDGRVAPANGGWTQNYQQKPFHQFNSYKGNANPNTQDLGIAKRQLQNNPLAHSLYQ</sequence>
<evidence type="ECO:0000256" key="1">
    <source>
        <dbReference type="SAM" id="MobiDB-lite"/>
    </source>
</evidence>
<organism evidence="3">
    <name type="scientific">viral metagenome</name>
    <dbReference type="NCBI Taxonomy" id="1070528"/>
    <lineage>
        <taxon>unclassified sequences</taxon>
        <taxon>metagenomes</taxon>
        <taxon>organismal metagenomes</taxon>
    </lineage>
</organism>
<dbReference type="InterPro" id="IPR045418">
    <property type="entry name" value="P2_DUF5899"/>
</dbReference>
<proteinExistence type="predicted"/>
<dbReference type="EMBL" id="MN740292">
    <property type="protein sequence ID" value="QHT98432.1"/>
    <property type="molecule type" value="Genomic_DNA"/>
</dbReference>
<accession>A0A6C0IZF6</accession>
<dbReference type="Pfam" id="PF19251">
    <property type="entry name" value="DUF5899"/>
    <property type="match status" value="1"/>
</dbReference>
<evidence type="ECO:0000313" key="3">
    <source>
        <dbReference type="EMBL" id="QHT98432.1"/>
    </source>
</evidence>
<feature type="domain" description="DUF5899" evidence="2">
    <location>
        <begin position="75"/>
        <end position="209"/>
    </location>
</feature>
<dbReference type="AlphaFoldDB" id="A0A6C0IZF6"/>
<name>A0A6C0IZF6_9ZZZZ</name>
<evidence type="ECO:0000259" key="2">
    <source>
        <dbReference type="Pfam" id="PF19251"/>
    </source>
</evidence>
<protein>
    <recommendedName>
        <fullName evidence="2">DUF5899 domain-containing protein</fullName>
    </recommendedName>
</protein>
<feature type="region of interest" description="Disordered" evidence="1">
    <location>
        <begin position="177"/>
        <end position="211"/>
    </location>
</feature>
<reference evidence="3" key="1">
    <citation type="journal article" date="2020" name="Nature">
        <title>Giant virus diversity and host interactions through global metagenomics.</title>
        <authorList>
            <person name="Schulz F."/>
            <person name="Roux S."/>
            <person name="Paez-Espino D."/>
            <person name="Jungbluth S."/>
            <person name="Walsh D.A."/>
            <person name="Denef V.J."/>
            <person name="McMahon K.D."/>
            <person name="Konstantinidis K.T."/>
            <person name="Eloe-Fadrosh E.A."/>
            <person name="Kyrpides N.C."/>
            <person name="Woyke T."/>
        </authorList>
    </citation>
    <scope>NUCLEOTIDE SEQUENCE</scope>
    <source>
        <strain evidence="3">GVMAG-M-3300025652-16</strain>
    </source>
</reference>